<comment type="caution">
    <text evidence="4">The sequence shown here is derived from an EMBL/GenBank/DDBJ whole genome shotgun (WGS) entry which is preliminary data.</text>
</comment>
<reference evidence="4" key="1">
    <citation type="submission" date="2022-07" db="EMBL/GenBank/DDBJ databases">
        <title>Parvularcula maris sp. nov., an algicidal bacterium isolated from seawater.</title>
        <authorList>
            <person name="Li F."/>
        </authorList>
    </citation>
    <scope>NUCLEOTIDE SEQUENCE</scope>
    <source>
        <strain evidence="4">BGMRC 0090</strain>
    </source>
</reference>
<feature type="transmembrane region" description="Helical" evidence="2">
    <location>
        <begin position="68"/>
        <end position="90"/>
    </location>
</feature>
<evidence type="ECO:0000256" key="1">
    <source>
        <dbReference type="SAM" id="MobiDB-lite"/>
    </source>
</evidence>
<evidence type="ECO:0000313" key="4">
    <source>
        <dbReference type="EMBL" id="MCQ8186070.1"/>
    </source>
</evidence>
<feature type="domain" description="Sodium symporter small subunit" evidence="3">
    <location>
        <begin position="31"/>
        <end position="104"/>
    </location>
</feature>
<dbReference type="Pfam" id="PF13937">
    <property type="entry name" value="DUF4212"/>
    <property type="match status" value="1"/>
</dbReference>
<dbReference type="EMBL" id="JANIBC010000011">
    <property type="protein sequence ID" value="MCQ8186070.1"/>
    <property type="molecule type" value="Genomic_DNA"/>
</dbReference>
<keyword evidence="2" id="KW-0472">Membrane</keyword>
<keyword evidence="2" id="KW-1133">Transmembrane helix</keyword>
<feature type="transmembrane region" description="Helical" evidence="2">
    <location>
        <begin position="37"/>
        <end position="56"/>
    </location>
</feature>
<feature type="region of interest" description="Disordered" evidence="1">
    <location>
        <begin position="1"/>
        <end position="26"/>
    </location>
</feature>
<evidence type="ECO:0000256" key="2">
    <source>
        <dbReference type="SAM" id="Phobius"/>
    </source>
</evidence>
<evidence type="ECO:0000259" key="3">
    <source>
        <dbReference type="Pfam" id="PF13937"/>
    </source>
</evidence>
<accession>A0A9X2LAD0</accession>
<dbReference type="InterPro" id="IPR019886">
    <property type="entry name" value="Na_symporter_ssu"/>
</dbReference>
<organism evidence="4 5">
    <name type="scientific">Parvularcula maris</name>
    <dbReference type="NCBI Taxonomy" id="2965077"/>
    <lineage>
        <taxon>Bacteria</taxon>
        <taxon>Pseudomonadati</taxon>
        <taxon>Pseudomonadota</taxon>
        <taxon>Alphaproteobacteria</taxon>
        <taxon>Parvularculales</taxon>
        <taxon>Parvularculaceae</taxon>
        <taxon>Parvularcula</taxon>
    </lineage>
</organism>
<dbReference type="AlphaFoldDB" id="A0A9X2LAD0"/>
<dbReference type="Proteomes" id="UP001142610">
    <property type="component" value="Unassembled WGS sequence"/>
</dbReference>
<dbReference type="NCBIfam" id="TIGR03647">
    <property type="entry name" value="Na_symport_sm"/>
    <property type="match status" value="1"/>
</dbReference>
<proteinExistence type="predicted"/>
<protein>
    <submittedName>
        <fullName evidence="4">DUF4212 domain-containing protein</fullName>
    </submittedName>
</protein>
<name>A0A9X2LAD0_9PROT</name>
<sequence length="111" mass="12345">MSSAESGSDREANVKIAPAREHEAGTPRALSYWEENLRLLAILLAIWFTVSFGILLRDALDSFSILGVPAGFWFAQQGSIYVFIALIFAYSHFIQKIERRHGVDDEGEGGQ</sequence>
<keyword evidence="2" id="KW-0812">Transmembrane</keyword>
<feature type="compositionally biased region" description="Basic and acidic residues" evidence="1">
    <location>
        <begin position="7"/>
        <end position="25"/>
    </location>
</feature>
<evidence type="ECO:0000313" key="5">
    <source>
        <dbReference type="Proteomes" id="UP001142610"/>
    </source>
</evidence>
<gene>
    <name evidence="4" type="ORF">NOG11_11790</name>
</gene>
<keyword evidence="5" id="KW-1185">Reference proteome</keyword>
<dbReference type="RefSeq" id="WP_256619965.1">
    <property type="nucleotide sequence ID" value="NZ_JANIBC010000011.1"/>
</dbReference>